<dbReference type="Proteomes" id="UP001501671">
    <property type="component" value="Unassembled WGS sequence"/>
</dbReference>
<dbReference type="EMBL" id="BAABFO010000008">
    <property type="protein sequence ID" value="GAA4331920.1"/>
    <property type="molecule type" value="Genomic_DNA"/>
</dbReference>
<organism evidence="1 2">
    <name type="scientific">Pigmentiphaga soli</name>
    <dbReference type="NCBI Taxonomy" id="1007095"/>
    <lineage>
        <taxon>Bacteria</taxon>
        <taxon>Pseudomonadati</taxon>
        <taxon>Pseudomonadota</taxon>
        <taxon>Betaproteobacteria</taxon>
        <taxon>Burkholderiales</taxon>
        <taxon>Alcaligenaceae</taxon>
        <taxon>Pigmentiphaga</taxon>
    </lineage>
</organism>
<proteinExistence type="predicted"/>
<comment type="caution">
    <text evidence="1">The sequence shown here is derived from an EMBL/GenBank/DDBJ whole genome shotgun (WGS) entry which is preliminary data.</text>
</comment>
<keyword evidence="2" id="KW-1185">Reference proteome</keyword>
<reference evidence="2" key="1">
    <citation type="journal article" date="2019" name="Int. J. Syst. Evol. Microbiol.">
        <title>The Global Catalogue of Microorganisms (GCM) 10K type strain sequencing project: providing services to taxonomists for standard genome sequencing and annotation.</title>
        <authorList>
            <consortium name="The Broad Institute Genomics Platform"/>
            <consortium name="The Broad Institute Genome Sequencing Center for Infectious Disease"/>
            <person name="Wu L."/>
            <person name="Ma J."/>
        </authorList>
    </citation>
    <scope>NUCLEOTIDE SEQUENCE [LARGE SCALE GENOMIC DNA]</scope>
    <source>
        <strain evidence="2">JCM 17666</strain>
    </source>
</reference>
<evidence type="ECO:0000313" key="1">
    <source>
        <dbReference type="EMBL" id="GAA4331920.1"/>
    </source>
</evidence>
<gene>
    <name evidence="1" type="ORF">GCM10023144_21200</name>
</gene>
<evidence type="ECO:0000313" key="2">
    <source>
        <dbReference type="Proteomes" id="UP001501671"/>
    </source>
</evidence>
<sequence length="69" mass="7631">MKLREQTMKVVQDSKFTDSVERALVRGELADTNESKPLAALLSAGKTILGFIGELKANARRYNVDYANS</sequence>
<name>A0ABP8GYS2_9BURK</name>
<protein>
    <submittedName>
        <fullName evidence="1">Uncharacterized protein</fullName>
    </submittedName>
</protein>
<accession>A0ABP8GYS2</accession>